<accession>A0A0F7L135</accession>
<dbReference type="InterPro" id="IPR043732">
    <property type="entry name" value="DUF5675"/>
</dbReference>
<organism evidence="2">
    <name type="scientific">uncultured marine virus</name>
    <dbReference type="NCBI Taxonomy" id="186617"/>
    <lineage>
        <taxon>Viruses</taxon>
        <taxon>environmental samples</taxon>
    </lineage>
</organism>
<reference evidence="2" key="2">
    <citation type="submission" date="2015-03" db="EMBL/GenBank/DDBJ databases">
        <authorList>
            <person name="Chow C.-E.T."/>
            <person name="Winget D.M."/>
            <person name="White R.A.III."/>
            <person name="Hallam S.J."/>
            <person name="Suttle C.A."/>
        </authorList>
    </citation>
    <scope>NUCLEOTIDE SEQUENCE</scope>
    <source>
        <strain evidence="2">Anoxic3_5</strain>
    </source>
</reference>
<evidence type="ECO:0000313" key="2">
    <source>
        <dbReference type="EMBL" id="AKH46264.1"/>
    </source>
</evidence>
<name>A0A0F7L135_9VIRU</name>
<dbReference type="EMBL" id="KR029580">
    <property type="protein sequence ID" value="AKH46264.1"/>
    <property type="molecule type" value="Genomic_DNA"/>
</dbReference>
<dbReference type="Pfam" id="PF18925">
    <property type="entry name" value="DUF5675"/>
    <property type="match status" value="1"/>
</dbReference>
<sequence length="149" mass="16674">MTEALILQLAFFLLGKAFQDILRRLPLKTNHANKKIKGETRISAGVYEIGLRKNTPMANEYDSKYADINHDGMIEILNVPNFTNIYLHIGNDEKDTDGCPLLNDNAYHDPLNGGGSGGKSTLAYKRIYPLIKSALDAGERVYIEVKDEF</sequence>
<protein>
    <recommendedName>
        <fullName evidence="1">DUF5675 domain-containing protein</fullName>
    </recommendedName>
</protein>
<proteinExistence type="predicted"/>
<feature type="domain" description="DUF5675" evidence="1">
    <location>
        <begin position="34"/>
        <end position="132"/>
    </location>
</feature>
<evidence type="ECO:0000259" key="1">
    <source>
        <dbReference type="Pfam" id="PF18925"/>
    </source>
</evidence>
<reference evidence="2" key="1">
    <citation type="journal article" date="2015" name="Front. Microbiol.">
        <title>Combining genomic sequencing methods to explore viral diversity and reveal potential virus-host interactions.</title>
        <authorList>
            <person name="Chow C.E."/>
            <person name="Winget D.M."/>
            <person name="White R.A.III."/>
            <person name="Hallam S.J."/>
            <person name="Suttle C.A."/>
        </authorList>
    </citation>
    <scope>NUCLEOTIDE SEQUENCE</scope>
    <source>
        <strain evidence="2">Anoxic3_5</strain>
    </source>
</reference>